<evidence type="ECO:0000313" key="2">
    <source>
        <dbReference type="EMBL" id="JAD70721.1"/>
    </source>
</evidence>
<reference evidence="2" key="2">
    <citation type="journal article" date="2015" name="Data Brief">
        <title>Shoot transcriptome of the giant reed, Arundo donax.</title>
        <authorList>
            <person name="Barrero R.A."/>
            <person name="Guerrero F.D."/>
            <person name="Moolhuijzen P."/>
            <person name="Goolsby J.A."/>
            <person name="Tidwell J."/>
            <person name="Bellgard S.E."/>
            <person name="Bellgard M.I."/>
        </authorList>
    </citation>
    <scope>NUCLEOTIDE SEQUENCE</scope>
    <source>
        <tissue evidence="2">Shoot tissue taken approximately 20 cm above the soil surface</tissue>
    </source>
</reference>
<organism evidence="2">
    <name type="scientific">Arundo donax</name>
    <name type="common">Giant reed</name>
    <name type="synonym">Donax arundinaceus</name>
    <dbReference type="NCBI Taxonomy" id="35708"/>
    <lineage>
        <taxon>Eukaryota</taxon>
        <taxon>Viridiplantae</taxon>
        <taxon>Streptophyta</taxon>
        <taxon>Embryophyta</taxon>
        <taxon>Tracheophyta</taxon>
        <taxon>Spermatophyta</taxon>
        <taxon>Magnoliopsida</taxon>
        <taxon>Liliopsida</taxon>
        <taxon>Poales</taxon>
        <taxon>Poaceae</taxon>
        <taxon>PACMAD clade</taxon>
        <taxon>Arundinoideae</taxon>
        <taxon>Arundineae</taxon>
        <taxon>Arundo</taxon>
    </lineage>
</organism>
<feature type="region of interest" description="Disordered" evidence="1">
    <location>
        <begin position="1"/>
        <end position="23"/>
    </location>
</feature>
<dbReference type="EMBL" id="GBRH01227174">
    <property type="protein sequence ID" value="JAD70721.1"/>
    <property type="molecule type" value="Transcribed_RNA"/>
</dbReference>
<sequence>MPFFSPSDSSPAGVSPPSPRPRHLSSFALESIMQGHSAC</sequence>
<accession>A0A0A9C572</accession>
<evidence type="ECO:0000256" key="1">
    <source>
        <dbReference type="SAM" id="MobiDB-lite"/>
    </source>
</evidence>
<reference evidence="2" key="1">
    <citation type="submission" date="2014-09" db="EMBL/GenBank/DDBJ databases">
        <authorList>
            <person name="Magalhaes I.L.F."/>
            <person name="Oliveira U."/>
            <person name="Santos F.R."/>
            <person name="Vidigal T.H.D.A."/>
            <person name="Brescovit A.D."/>
            <person name="Santos A.J."/>
        </authorList>
    </citation>
    <scope>NUCLEOTIDE SEQUENCE</scope>
    <source>
        <tissue evidence="2">Shoot tissue taken approximately 20 cm above the soil surface</tissue>
    </source>
</reference>
<dbReference type="AlphaFoldDB" id="A0A0A9C572"/>
<name>A0A0A9C572_ARUDO</name>
<feature type="compositionally biased region" description="Polar residues" evidence="1">
    <location>
        <begin position="1"/>
        <end position="12"/>
    </location>
</feature>
<proteinExistence type="predicted"/>
<protein>
    <submittedName>
        <fullName evidence="2">Uncharacterized protein</fullName>
    </submittedName>
</protein>